<keyword evidence="1" id="KW-1133">Transmembrane helix</keyword>
<protein>
    <submittedName>
        <fullName evidence="2">Uncharacterized protein</fullName>
    </submittedName>
</protein>
<keyword evidence="3" id="KW-1185">Reference proteome</keyword>
<evidence type="ECO:0000313" key="3">
    <source>
        <dbReference type="Proteomes" id="UP000244940"/>
    </source>
</evidence>
<feature type="transmembrane region" description="Helical" evidence="1">
    <location>
        <begin position="12"/>
        <end position="35"/>
    </location>
</feature>
<evidence type="ECO:0000313" key="2">
    <source>
        <dbReference type="EMBL" id="PWE28726.1"/>
    </source>
</evidence>
<name>A0A2U2CA15_9RHOB</name>
<dbReference type="AlphaFoldDB" id="A0A2U2CA15"/>
<reference evidence="2 3" key="1">
    <citation type="submission" date="2018-05" db="EMBL/GenBank/DDBJ databases">
        <title>Pararhodobacter marina sp. nov., isolated from deep-sea water of the Indian Ocean.</title>
        <authorList>
            <person name="Lai Q.Sr."/>
            <person name="Liu X."/>
            <person name="Shao Z."/>
        </authorList>
    </citation>
    <scope>NUCLEOTIDE SEQUENCE [LARGE SCALE GENOMIC DNA]</scope>
    <source>
        <strain evidence="2 3">CIC4N-9</strain>
    </source>
</reference>
<dbReference type="RefSeq" id="WP_109533587.1">
    <property type="nucleotide sequence ID" value="NZ_QEYD01000006.1"/>
</dbReference>
<proteinExistence type="predicted"/>
<keyword evidence="1" id="KW-0472">Membrane</keyword>
<keyword evidence="1" id="KW-0812">Transmembrane</keyword>
<dbReference type="EMBL" id="QEYD01000006">
    <property type="protein sequence ID" value="PWE28726.1"/>
    <property type="molecule type" value="Genomic_DNA"/>
</dbReference>
<dbReference type="GeneID" id="94365645"/>
<organism evidence="2 3">
    <name type="scientific">Pararhodobacter marinus</name>
    <dbReference type="NCBI Taxonomy" id="2184063"/>
    <lineage>
        <taxon>Bacteria</taxon>
        <taxon>Pseudomonadati</taxon>
        <taxon>Pseudomonadota</taxon>
        <taxon>Alphaproteobacteria</taxon>
        <taxon>Rhodobacterales</taxon>
        <taxon>Paracoccaceae</taxon>
        <taxon>Pararhodobacter</taxon>
    </lineage>
</organism>
<dbReference type="Proteomes" id="UP000244940">
    <property type="component" value="Unassembled WGS sequence"/>
</dbReference>
<evidence type="ECO:0000256" key="1">
    <source>
        <dbReference type="SAM" id="Phobius"/>
    </source>
</evidence>
<gene>
    <name evidence="2" type="ORF">C4N9_12160</name>
</gene>
<accession>A0A2U2CA15</accession>
<comment type="caution">
    <text evidence="2">The sequence shown here is derived from an EMBL/GenBank/DDBJ whole genome shotgun (WGS) entry which is preliminary data.</text>
</comment>
<sequence length="126" mass="13585">MPSEPGPWRKLGAALLNATLMLVALILLLAVLLVWQLRGMAQDLRLGLRAEIATLAPQIDAARISAAEALARLQDPEARRDLTALIDRLDRLENSPPPQTDSTLRALALAIIATAAGQLLDPDERP</sequence>